<reference evidence="2" key="1">
    <citation type="journal article" date="2018" name="Nat. Commun.">
        <title>Diversity and evolution of the emerging Pandoraviridae family.</title>
        <authorList>
            <person name="Legendre M."/>
            <person name="Fabre E."/>
            <person name="Poirot O."/>
            <person name="Jeudy S."/>
            <person name="Lartigue A."/>
            <person name="Alempic J.M."/>
            <person name="Beucher L."/>
            <person name="Philippe N."/>
            <person name="Bertaux L."/>
            <person name="Christo-Foroux E."/>
            <person name="Labadie K."/>
            <person name="Coute Y."/>
            <person name="Abergel C."/>
            <person name="Claverie J.M."/>
        </authorList>
    </citation>
    <scope>NUCLEOTIDE SEQUENCE [LARGE SCALE GENOMIC DNA]</scope>
    <source>
        <strain evidence="2">Neocaledonia</strain>
    </source>
</reference>
<evidence type="ECO:0000313" key="2">
    <source>
        <dbReference type="EMBL" id="AVK75619.1"/>
    </source>
</evidence>
<dbReference type="EMBL" id="MG011690">
    <property type="protein sequence ID" value="AVK75619.1"/>
    <property type="molecule type" value="Genomic_DNA"/>
</dbReference>
<evidence type="ECO:0000256" key="1">
    <source>
        <dbReference type="SAM" id="Phobius"/>
    </source>
</evidence>
<sequence length="274" mass="29384">MADSATTTPTDAESGAACAERARAPAPWNRALFVVGMALMLAFNAALVGAVLASVSLRQQEGGLDRDGLIALLYTGVWCGTMLAVASAVVEAWRDRQRYRERDTASGMVDGSCQHDPAMHFALAGRIGCDAQRDGGPNEVLCGMASARGRSWHIVTWHGAAPLVATGAPPTGENDRVPFEVRGTRYITWTQPHTVPLLLGGDDCARGPEPFSETIESVRRGHKADLVRCLQTPAVWPPQDSPSARHDMCAREPLAFPAEAEFYDHNDGHGDRAV</sequence>
<keyword evidence="1" id="KW-0472">Membrane</keyword>
<organism evidence="2">
    <name type="scientific">Pandoravirus neocaledonia</name>
    <dbReference type="NCBI Taxonomy" id="2107708"/>
    <lineage>
        <taxon>Viruses</taxon>
        <taxon>Pandoravirus</taxon>
    </lineage>
</organism>
<feature type="transmembrane region" description="Helical" evidence="1">
    <location>
        <begin position="31"/>
        <end position="57"/>
    </location>
</feature>
<keyword evidence="1" id="KW-1133">Transmembrane helix</keyword>
<protein>
    <submittedName>
        <fullName evidence="2">Uncharacterized protein</fullName>
    </submittedName>
</protein>
<proteinExistence type="predicted"/>
<keyword evidence="1" id="KW-0812">Transmembrane</keyword>
<dbReference type="GeneID" id="36842332"/>
<accession>A0A2U7UB04</accession>
<gene>
    <name evidence="2" type="ORF">pneo_cds_12</name>
</gene>
<feature type="transmembrane region" description="Helical" evidence="1">
    <location>
        <begin position="69"/>
        <end position="93"/>
    </location>
</feature>
<dbReference type="Proteomes" id="UP000249287">
    <property type="component" value="Segment"/>
</dbReference>
<dbReference type="KEGG" id="vg:36842332"/>
<name>A0A2U7UB04_9VIRU</name>
<dbReference type="RefSeq" id="YP_009481622.1">
    <property type="nucleotide sequence ID" value="NC_037666.1"/>
</dbReference>